<dbReference type="SUPFAM" id="SSF53474">
    <property type="entry name" value="alpha/beta-Hydrolases"/>
    <property type="match status" value="1"/>
</dbReference>
<evidence type="ECO:0000313" key="2">
    <source>
        <dbReference type="EMBL" id="AUM12731.1"/>
    </source>
</evidence>
<dbReference type="InterPro" id="IPR051321">
    <property type="entry name" value="PHA/PHB_synthase"/>
</dbReference>
<dbReference type="EMBL" id="CP022684">
    <property type="protein sequence ID" value="AUM12731.1"/>
    <property type="molecule type" value="Genomic_DNA"/>
</dbReference>
<dbReference type="RefSeq" id="WP_101894115.1">
    <property type="nucleotide sequence ID" value="NZ_CP022684.1"/>
</dbReference>
<sequence length="373" mass="41804">MSSTSSPSFFKQAYFFARNAIERRTNTEKFIVADKTRHEVLFSDGLMELRYYPQQDSHTFELDGDAVTPQAQQHKTPILLVPPLGVFHWIYDLMAERSWVRFLNANGFQVYLVNWGAPSKQDADLSIDTYVNHWLKTAVDQVQQHSGERQVSLVGYCMGGLLTLLYAGAHNNGQIRNIVTIASPIDFHASHAYGKLLGWVKRYTKRVPIPKAFADSKRFHVPGDILSVLFKLTNPLAGVVSYFDLVRNLSDRDYVKAHLTTREWFNNMPDYPGATVQQLVFDFGIKNALAEGRVRIGDQVSDLSAIKSNLLSFAGASDKIVSIEAAKKIMDIGTMEDKTFMVVPGGHAGVFAGGKAQDHTWVITAQWLAERSD</sequence>
<dbReference type="PANTHER" id="PTHR36837">
    <property type="entry name" value="POLY(3-HYDROXYALKANOATE) POLYMERASE SUBUNIT PHAC"/>
    <property type="match status" value="1"/>
</dbReference>
<dbReference type="OrthoDB" id="9767934at2"/>
<dbReference type="PANTHER" id="PTHR36837:SF2">
    <property type="entry name" value="POLY(3-HYDROXYALKANOATE) POLYMERASE SUBUNIT PHAC"/>
    <property type="match status" value="1"/>
</dbReference>
<evidence type="ECO:0000259" key="1">
    <source>
        <dbReference type="Pfam" id="PF00561"/>
    </source>
</evidence>
<keyword evidence="3" id="KW-1185">Reference proteome</keyword>
<dbReference type="Pfam" id="PF00561">
    <property type="entry name" value="Abhydrolase_1"/>
    <property type="match status" value="1"/>
</dbReference>
<dbReference type="InterPro" id="IPR029058">
    <property type="entry name" value="AB_hydrolase_fold"/>
</dbReference>
<gene>
    <name evidence="2" type="ORF">Kalk_10015</name>
</gene>
<dbReference type="KEGG" id="kak:Kalk_10015"/>
<dbReference type="Gene3D" id="3.40.50.1820">
    <property type="entry name" value="alpha/beta hydrolase"/>
    <property type="match status" value="2"/>
</dbReference>
<feature type="domain" description="AB hydrolase-1" evidence="1">
    <location>
        <begin position="97"/>
        <end position="350"/>
    </location>
</feature>
<organism evidence="2 3">
    <name type="scientific">Ketobacter alkanivorans</name>
    <dbReference type="NCBI Taxonomy" id="1917421"/>
    <lineage>
        <taxon>Bacteria</taxon>
        <taxon>Pseudomonadati</taxon>
        <taxon>Pseudomonadota</taxon>
        <taxon>Gammaproteobacteria</taxon>
        <taxon>Pseudomonadales</taxon>
        <taxon>Ketobacteraceae</taxon>
        <taxon>Ketobacter</taxon>
    </lineage>
</organism>
<accession>A0A2K9LKN5</accession>
<evidence type="ECO:0000313" key="3">
    <source>
        <dbReference type="Proteomes" id="UP000235116"/>
    </source>
</evidence>
<reference evidence="3" key="1">
    <citation type="submission" date="2017-08" db="EMBL/GenBank/DDBJ databases">
        <title>Direct submision.</title>
        <authorList>
            <person name="Kim S.-J."/>
            <person name="Rhee S.-K."/>
        </authorList>
    </citation>
    <scope>NUCLEOTIDE SEQUENCE [LARGE SCALE GENOMIC DNA]</scope>
    <source>
        <strain evidence="3">GI5</strain>
    </source>
</reference>
<proteinExistence type="predicted"/>
<protein>
    <recommendedName>
        <fullName evidence="1">AB hydrolase-1 domain-containing protein</fullName>
    </recommendedName>
</protein>
<dbReference type="InterPro" id="IPR000073">
    <property type="entry name" value="AB_hydrolase_1"/>
</dbReference>
<dbReference type="Proteomes" id="UP000235116">
    <property type="component" value="Chromosome"/>
</dbReference>
<name>A0A2K9LKN5_9GAMM</name>
<dbReference type="AlphaFoldDB" id="A0A2K9LKN5"/>